<dbReference type="Pfam" id="PF00197">
    <property type="entry name" value="Kunitz_legume"/>
    <property type="match status" value="1"/>
</dbReference>
<evidence type="ECO:0000256" key="1">
    <source>
        <dbReference type="ARBA" id="ARBA00005440"/>
    </source>
</evidence>
<evidence type="ECO:0008006" key="5">
    <source>
        <dbReference type="Google" id="ProtNLM"/>
    </source>
</evidence>
<feature type="chain" id="PRO_5045870110" description="21 kDa seed protein" evidence="2">
    <location>
        <begin position="28"/>
        <end position="220"/>
    </location>
</feature>
<name>A0ABR2CP15_9ROSI</name>
<organism evidence="3 4">
    <name type="scientific">Hibiscus sabdariffa</name>
    <name type="common">roselle</name>
    <dbReference type="NCBI Taxonomy" id="183260"/>
    <lineage>
        <taxon>Eukaryota</taxon>
        <taxon>Viridiplantae</taxon>
        <taxon>Streptophyta</taxon>
        <taxon>Embryophyta</taxon>
        <taxon>Tracheophyta</taxon>
        <taxon>Spermatophyta</taxon>
        <taxon>Magnoliopsida</taxon>
        <taxon>eudicotyledons</taxon>
        <taxon>Gunneridae</taxon>
        <taxon>Pentapetalae</taxon>
        <taxon>rosids</taxon>
        <taxon>malvids</taxon>
        <taxon>Malvales</taxon>
        <taxon>Malvaceae</taxon>
        <taxon>Malvoideae</taxon>
        <taxon>Hibiscus</taxon>
    </lineage>
</organism>
<dbReference type="EMBL" id="JBBPBM010000048">
    <property type="protein sequence ID" value="KAK8521388.1"/>
    <property type="molecule type" value="Genomic_DNA"/>
</dbReference>
<evidence type="ECO:0000313" key="4">
    <source>
        <dbReference type="Proteomes" id="UP001472677"/>
    </source>
</evidence>
<evidence type="ECO:0000313" key="3">
    <source>
        <dbReference type="EMBL" id="KAK8521388.1"/>
    </source>
</evidence>
<protein>
    <recommendedName>
        <fullName evidence="5">21 kDa seed protein</fullName>
    </recommendedName>
</protein>
<keyword evidence="2" id="KW-0732">Signal</keyword>
<dbReference type="InterPro" id="IPR011065">
    <property type="entry name" value="Kunitz_inhibitor_STI-like_sf"/>
</dbReference>
<evidence type="ECO:0000256" key="2">
    <source>
        <dbReference type="SAM" id="SignalP"/>
    </source>
</evidence>
<gene>
    <name evidence="3" type="ORF">V6N12_005295</name>
</gene>
<proteinExistence type="inferred from homology"/>
<dbReference type="InterPro" id="IPR002160">
    <property type="entry name" value="Prot_inh_Kunz-lg"/>
</dbReference>
<feature type="signal peptide" evidence="2">
    <location>
        <begin position="1"/>
        <end position="27"/>
    </location>
</feature>
<dbReference type="Gene3D" id="2.80.10.50">
    <property type="match status" value="1"/>
</dbReference>
<dbReference type="PANTHER" id="PTHR33107">
    <property type="entry name" value="KUNITZ TRYPSIN INHIBITOR 2"/>
    <property type="match status" value="1"/>
</dbReference>
<comment type="similarity">
    <text evidence="1">Belongs to the protease inhibitor I3 (leguminous Kunitz-type inhibitor) family.</text>
</comment>
<dbReference type="SMART" id="SM00452">
    <property type="entry name" value="STI"/>
    <property type="match status" value="1"/>
</dbReference>
<dbReference type="PROSITE" id="PS00283">
    <property type="entry name" value="SOYBEAN_KUNITZ"/>
    <property type="match status" value="1"/>
</dbReference>
<comment type="caution">
    <text evidence="3">The sequence shown here is derived from an EMBL/GenBank/DDBJ whole genome shotgun (WGS) entry which is preliminary data.</text>
</comment>
<keyword evidence="4" id="KW-1185">Reference proteome</keyword>
<reference evidence="3 4" key="1">
    <citation type="journal article" date="2024" name="G3 (Bethesda)">
        <title>Genome assembly of Hibiscus sabdariffa L. provides insights into metabolisms of medicinal natural products.</title>
        <authorList>
            <person name="Kim T."/>
        </authorList>
    </citation>
    <scope>NUCLEOTIDE SEQUENCE [LARGE SCALE GENOMIC DNA]</scope>
    <source>
        <strain evidence="3">TK-2024</strain>
        <tissue evidence="3">Old leaves</tissue>
    </source>
</reference>
<dbReference type="PANTHER" id="PTHR33107:SF28">
    <property type="entry name" value="CYSTEINE PROTEASE INHIBITOR 8-LIKE"/>
    <property type="match status" value="1"/>
</dbReference>
<dbReference type="SUPFAM" id="SSF50386">
    <property type="entry name" value="STI-like"/>
    <property type="match status" value="1"/>
</dbReference>
<sequence>MKTISPALFFLIFLFTITLFFSSVADAAKKPVLDSDDEPLHPGIEYYIVSTIWGAGGAALESRSIEKPCPEFVVVNKYQNGMPVLFYPVDTNDTIVYESTDVNIQFVHSVDSNCQTPTIWKLGDYDPSSGKWWLTIDGNVSNPGPGTLTSWFKIKNGEKGYVLNFCPSVCVSCISLCNDVSRYSYDNKVRLGLTKEGGSEFIFMKASETTKKVVEKHSDM</sequence>
<accession>A0ABR2CP15</accession>
<dbReference type="Proteomes" id="UP001472677">
    <property type="component" value="Unassembled WGS sequence"/>
</dbReference>